<keyword evidence="2" id="KW-1185">Reference proteome</keyword>
<organism evidence="1 2">
    <name type="scientific">Tripterygium wilfordii</name>
    <name type="common">Thunder God vine</name>
    <dbReference type="NCBI Taxonomy" id="458696"/>
    <lineage>
        <taxon>Eukaryota</taxon>
        <taxon>Viridiplantae</taxon>
        <taxon>Streptophyta</taxon>
        <taxon>Embryophyta</taxon>
        <taxon>Tracheophyta</taxon>
        <taxon>Spermatophyta</taxon>
        <taxon>Magnoliopsida</taxon>
        <taxon>eudicotyledons</taxon>
        <taxon>Gunneridae</taxon>
        <taxon>Pentapetalae</taxon>
        <taxon>rosids</taxon>
        <taxon>fabids</taxon>
        <taxon>Celastrales</taxon>
        <taxon>Celastraceae</taxon>
        <taxon>Tripterygium</taxon>
    </lineage>
</organism>
<dbReference type="AlphaFoldDB" id="A0A7J7CSE4"/>
<comment type="caution">
    <text evidence="1">The sequence shown here is derived from an EMBL/GenBank/DDBJ whole genome shotgun (WGS) entry which is preliminary data.</text>
</comment>
<evidence type="ECO:0000313" key="1">
    <source>
        <dbReference type="EMBL" id="KAF5737013.1"/>
    </source>
</evidence>
<proteinExistence type="predicted"/>
<reference evidence="1 2" key="1">
    <citation type="journal article" date="2020" name="Nat. Commun.">
        <title>Genome of Tripterygium wilfordii and identification of cytochrome P450 involved in triptolide biosynthesis.</title>
        <authorList>
            <person name="Tu L."/>
            <person name="Su P."/>
            <person name="Zhang Z."/>
            <person name="Gao L."/>
            <person name="Wang J."/>
            <person name="Hu T."/>
            <person name="Zhou J."/>
            <person name="Zhang Y."/>
            <person name="Zhao Y."/>
            <person name="Liu Y."/>
            <person name="Song Y."/>
            <person name="Tong Y."/>
            <person name="Lu Y."/>
            <person name="Yang J."/>
            <person name="Xu C."/>
            <person name="Jia M."/>
            <person name="Peters R.J."/>
            <person name="Huang L."/>
            <person name="Gao W."/>
        </authorList>
    </citation>
    <scope>NUCLEOTIDE SEQUENCE [LARGE SCALE GENOMIC DNA]</scope>
    <source>
        <strain evidence="2">cv. XIE 37</strain>
        <tissue evidence="1">Leaf</tissue>
    </source>
</reference>
<dbReference type="PANTHER" id="PTHR33484">
    <property type="entry name" value="BNAC07G33360D PROTEIN"/>
    <property type="match status" value="1"/>
</dbReference>
<evidence type="ECO:0000313" key="2">
    <source>
        <dbReference type="Proteomes" id="UP000593562"/>
    </source>
</evidence>
<sequence length="147" mass="17193">MAAYFARNNGRDGRDRLAKIAEEGFALIDEGFYGGNRLHAAHFHQERQYGQRQYPNQIHYSCNCVYQYHRSQAVRVKQQPTVIASEYQADRPRQYFHRQDQHHQSHYLSHEPQVFTVKQQPVITSDEAAKLFGGIAIVEHRANYGFK</sequence>
<gene>
    <name evidence="1" type="ORF">HS088_TW14G01169</name>
</gene>
<protein>
    <submittedName>
        <fullName evidence="1">Uncharacterized protein</fullName>
    </submittedName>
</protein>
<dbReference type="Proteomes" id="UP000593562">
    <property type="component" value="Unassembled WGS sequence"/>
</dbReference>
<dbReference type="InParanoid" id="A0A7J7CSE4"/>
<name>A0A7J7CSE4_TRIWF</name>
<accession>A0A7J7CSE4</accession>
<dbReference type="EMBL" id="JAAARO010000014">
    <property type="protein sequence ID" value="KAF5737013.1"/>
    <property type="molecule type" value="Genomic_DNA"/>
</dbReference>